<accession>A0ABR1FRG8</accession>
<evidence type="ECO:0000313" key="5">
    <source>
        <dbReference type="Proteomes" id="UP001363151"/>
    </source>
</evidence>
<feature type="compositionally biased region" description="Basic residues" evidence="1">
    <location>
        <begin position="247"/>
        <end position="261"/>
    </location>
</feature>
<protein>
    <submittedName>
        <fullName evidence="4">Uncharacterized protein</fullName>
    </submittedName>
</protein>
<dbReference type="SMART" id="SM00717">
    <property type="entry name" value="SANT"/>
    <property type="match status" value="2"/>
</dbReference>
<dbReference type="InterPro" id="IPR001005">
    <property type="entry name" value="SANT/Myb"/>
</dbReference>
<gene>
    <name evidence="4" type="ORF">SO694_00243017</name>
</gene>
<feature type="domain" description="Myb-like" evidence="2">
    <location>
        <begin position="105"/>
        <end position="175"/>
    </location>
</feature>
<dbReference type="CDD" id="cd00167">
    <property type="entry name" value="SANT"/>
    <property type="match status" value="2"/>
</dbReference>
<evidence type="ECO:0000256" key="1">
    <source>
        <dbReference type="SAM" id="MobiDB-lite"/>
    </source>
</evidence>
<feature type="domain" description="HTH myb-type" evidence="3">
    <location>
        <begin position="1"/>
        <end position="56"/>
    </location>
</feature>
<dbReference type="PANTHER" id="PTHR45614">
    <property type="entry name" value="MYB PROTEIN-RELATED"/>
    <property type="match status" value="1"/>
</dbReference>
<evidence type="ECO:0000259" key="3">
    <source>
        <dbReference type="PROSITE" id="PS51294"/>
    </source>
</evidence>
<dbReference type="SUPFAM" id="SSF46689">
    <property type="entry name" value="Homeodomain-like"/>
    <property type="match status" value="1"/>
</dbReference>
<dbReference type="PROSITE" id="PS50090">
    <property type="entry name" value="MYB_LIKE"/>
    <property type="match status" value="2"/>
</dbReference>
<dbReference type="Gene3D" id="1.10.10.60">
    <property type="entry name" value="Homeodomain-like"/>
    <property type="match status" value="2"/>
</dbReference>
<dbReference type="EMBL" id="JBBJCI010000272">
    <property type="protein sequence ID" value="KAK7236539.1"/>
    <property type="molecule type" value="Genomic_DNA"/>
</dbReference>
<dbReference type="PROSITE" id="PS51294">
    <property type="entry name" value="HTH_MYB"/>
    <property type="match status" value="2"/>
</dbReference>
<dbReference type="Pfam" id="PF00249">
    <property type="entry name" value="Myb_DNA-binding"/>
    <property type="match status" value="2"/>
</dbReference>
<keyword evidence="5" id="KW-1185">Reference proteome</keyword>
<sequence length="427" mass="46056">MESAVKGAWQPEEDNKVIELVSKLGAKKWSTIASHLPGRIGKQCRERWHNHLNPARPRRRRRSQRAHAIFDARPFKIGRGAPTGVSAARGAGVRIARIGRAGRRRDAISKSPWTVEEDRTILVEHARVGNKWAEIASKLRGQLASPRAARSFLDGVARRPGRTDNAIKNHWNSSMKRKVQKYLASRGYADAPGDDHRRLARRGRGASGAQRRGRGDRGRGAGPHARGAAAGAPRAAGEPPGDAAARQRQRRRRRRRRRPRRFAAALDEPAAAAPPLTSARAPPRKRKRGDAAAPEPDGGARRRRGVVMTKAEIRRANALRGLAASPTKPRACDDAPPASPLSSLAVAATATPGELDDLFASPFKGDFKFMAGRFSSVLGTPNSKQNTPRVGASASGGVGDFSPLFPLAGGVGFSPARHANVHKMPLI</sequence>
<feature type="domain" description="Myb-like" evidence="2">
    <location>
        <begin position="1"/>
        <end position="52"/>
    </location>
</feature>
<dbReference type="InterPro" id="IPR050560">
    <property type="entry name" value="MYB_TF"/>
</dbReference>
<feature type="region of interest" description="Disordered" evidence="1">
    <location>
        <begin position="318"/>
        <end position="337"/>
    </location>
</feature>
<feature type="region of interest" description="Disordered" evidence="1">
    <location>
        <begin position="187"/>
        <end position="307"/>
    </location>
</feature>
<feature type="compositionally biased region" description="Low complexity" evidence="1">
    <location>
        <begin position="222"/>
        <end position="246"/>
    </location>
</feature>
<feature type="domain" description="HTH myb-type" evidence="3">
    <location>
        <begin position="105"/>
        <end position="179"/>
    </location>
</feature>
<organism evidence="4 5">
    <name type="scientific">Aureococcus anophagefferens</name>
    <name type="common">Harmful bloom alga</name>
    <dbReference type="NCBI Taxonomy" id="44056"/>
    <lineage>
        <taxon>Eukaryota</taxon>
        <taxon>Sar</taxon>
        <taxon>Stramenopiles</taxon>
        <taxon>Ochrophyta</taxon>
        <taxon>Pelagophyceae</taxon>
        <taxon>Pelagomonadales</taxon>
        <taxon>Pelagomonadaceae</taxon>
        <taxon>Aureococcus</taxon>
    </lineage>
</organism>
<dbReference type="InterPro" id="IPR017930">
    <property type="entry name" value="Myb_dom"/>
</dbReference>
<comment type="caution">
    <text evidence="4">The sequence shown here is derived from an EMBL/GenBank/DDBJ whole genome shotgun (WGS) entry which is preliminary data.</text>
</comment>
<dbReference type="PANTHER" id="PTHR45614:SF25">
    <property type="entry name" value="MYB PROTEIN"/>
    <property type="match status" value="1"/>
</dbReference>
<reference evidence="4 5" key="1">
    <citation type="submission" date="2024-03" db="EMBL/GenBank/DDBJ databases">
        <title>Aureococcus anophagefferens CCMP1851 and Kratosvirus quantuckense: Draft genome of a second virus-susceptible host strain in the model system.</title>
        <authorList>
            <person name="Chase E."/>
            <person name="Truchon A.R."/>
            <person name="Schepens W."/>
            <person name="Wilhelm S.W."/>
        </authorList>
    </citation>
    <scope>NUCLEOTIDE SEQUENCE [LARGE SCALE GENOMIC DNA]</scope>
    <source>
        <strain evidence="4 5">CCMP1851</strain>
    </source>
</reference>
<dbReference type="InterPro" id="IPR009057">
    <property type="entry name" value="Homeodomain-like_sf"/>
</dbReference>
<name>A0ABR1FRG8_AURAN</name>
<dbReference type="Proteomes" id="UP001363151">
    <property type="component" value="Unassembled WGS sequence"/>
</dbReference>
<evidence type="ECO:0000313" key="4">
    <source>
        <dbReference type="EMBL" id="KAK7236539.1"/>
    </source>
</evidence>
<evidence type="ECO:0000259" key="2">
    <source>
        <dbReference type="PROSITE" id="PS50090"/>
    </source>
</evidence>
<proteinExistence type="predicted"/>
<feature type="compositionally biased region" description="Low complexity" evidence="1">
    <location>
        <begin position="262"/>
        <end position="281"/>
    </location>
</feature>